<comment type="caution">
    <text evidence="7">The sequence shown here is derived from an EMBL/GenBank/DDBJ whole genome shotgun (WGS) entry which is preliminary data.</text>
</comment>
<evidence type="ECO:0000256" key="2">
    <source>
        <dbReference type="ARBA" id="ARBA00023125"/>
    </source>
</evidence>
<accession>A0A543BTH7</accession>
<sequence length="255" mass="27749">MPPDAHDRGRYTDVTVLLVKVRVVTDRLPHTLRSDARDNRERILDAARAVFAAEGLNVSMREIARRAGVGPATLYRRFPTKETLATEAFTDQMIACHTIVDEGLADPDPWRGFCLVIEKICELHARDRGFTAAFMSTFPGAMDFAAGREHALSSIAELARRAKDTGRLRPDFVLDDLILMLMANRGIHAASVAVRVAASRRFAALVIQAFHASPEHAPLPPVALLAPAPTGQRPNDATPSPTGSTPTITTADTPR</sequence>
<dbReference type="Gene3D" id="1.10.357.10">
    <property type="entry name" value="Tetracycline Repressor, domain 2"/>
    <property type="match status" value="1"/>
</dbReference>
<feature type="compositionally biased region" description="Low complexity" evidence="5">
    <location>
        <begin position="236"/>
        <end position="255"/>
    </location>
</feature>
<evidence type="ECO:0000256" key="3">
    <source>
        <dbReference type="ARBA" id="ARBA00023163"/>
    </source>
</evidence>
<dbReference type="PANTHER" id="PTHR30055:SF234">
    <property type="entry name" value="HTH-TYPE TRANSCRIPTIONAL REGULATOR BETI"/>
    <property type="match status" value="1"/>
</dbReference>
<dbReference type="PANTHER" id="PTHR30055">
    <property type="entry name" value="HTH-TYPE TRANSCRIPTIONAL REGULATOR RUTR"/>
    <property type="match status" value="1"/>
</dbReference>
<evidence type="ECO:0000256" key="5">
    <source>
        <dbReference type="SAM" id="MobiDB-lite"/>
    </source>
</evidence>
<dbReference type="SUPFAM" id="SSF46689">
    <property type="entry name" value="Homeodomain-like"/>
    <property type="match status" value="1"/>
</dbReference>
<evidence type="ECO:0000313" key="8">
    <source>
        <dbReference type="Proteomes" id="UP000316096"/>
    </source>
</evidence>
<dbReference type="GO" id="GO:0003700">
    <property type="term" value="F:DNA-binding transcription factor activity"/>
    <property type="evidence" value="ECO:0007669"/>
    <property type="project" value="TreeGrafter"/>
</dbReference>
<dbReference type="Pfam" id="PF00440">
    <property type="entry name" value="TetR_N"/>
    <property type="match status" value="1"/>
</dbReference>
<keyword evidence="2 4" id="KW-0238">DNA-binding</keyword>
<feature type="domain" description="HTH tetR-type" evidence="6">
    <location>
        <begin position="37"/>
        <end position="96"/>
    </location>
</feature>
<dbReference type="InterPro" id="IPR009057">
    <property type="entry name" value="Homeodomain-like_sf"/>
</dbReference>
<feature type="DNA-binding region" description="H-T-H motif" evidence="4">
    <location>
        <begin position="59"/>
        <end position="78"/>
    </location>
</feature>
<dbReference type="PRINTS" id="PR00455">
    <property type="entry name" value="HTHTETR"/>
</dbReference>
<evidence type="ECO:0000259" key="6">
    <source>
        <dbReference type="PROSITE" id="PS50977"/>
    </source>
</evidence>
<dbReference type="EMBL" id="VFOZ01000003">
    <property type="protein sequence ID" value="TQL88135.1"/>
    <property type="molecule type" value="Genomic_DNA"/>
</dbReference>
<dbReference type="GO" id="GO:0000976">
    <property type="term" value="F:transcription cis-regulatory region binding"/>
    <property type="evidence" value="ECO:0007669"/>
    <property type="project" value="TreeGrafter"/>
</dbReference>
<feature type="region of interest" description="Disordered" evidence="5">
    <location>
        <begin position="221"/>
        <end position="255"/>
    </location>
</feature>
<name>A0A543BTH7_9ACTN</name>
<dbReference type="PROSITE" id="PS01081">
    <property type="entry name" value="HTH_TETR_1"/>
    <property type="match status" value="1"/>
</dbReference>
<gene>
    <name evidence="7" type="ORF">FB559_8752</name>
</gene>
<dbReference type="InterPro" id="IPR036271">
    <property type="entry name" value="Tet_transcr_reg_TetR-rel_C_sf"/>
</dbReference>
<dbReference type="InterPro" id="IPR050109">
    <property type="entry name" value="HTH-type_TetR-like_transc_reg"/>
</dbReference>
<dbReference type="InterPro" id="IPR001647">
    <property type="entry name" value="HTH_TetR"/>
</dbReference>
<dbReference type="InterPro" id="IPR023772">
    <property type="entry name" value="DNA-bd_HTH_TetR-type_CS"/>
</dbReference>
<evidence type="ECO:0000256" key="4">
    <source>
        <dbReference type="PROSITE-ProRule" id="PRU00335"/>
    </source>
</evidence>
<dbReference type="PROSITE" id="PS50977">
    <property type="entry name" value="HTH_TETR_2"/>
    <property type="match status" value="1"/>
</dbReference>
<reference evidence="7 8" key="1">
    <citation type="submission" date="2019-06" db="EMBL/GenBank/DDBJ databases">
        <title>Sequencing the genomes of 1000 actinobacteria strains.</title>
        <authorList>
            <person name="Klenk H.-P."/>
        </authorList>
    </citation>
    <scope>NUCLEOTIDE SEQUENCE [LARGE SCALE GENOMIC DNA]</scope>
    <source>
        <strain evidence="7 8">DSM 102200</strain>
    </source>
</reference>
<organism evidence="7 8">
    <name type="scientific">Actinoallomurus bryophytorum</name>
    <dbReference type="NCBI Taxonomy" id="1490222"/>
    <lineage>
        <taxon>Bacteria</taxon>
        <taxon>Bacillati</taxon>
        <taxon>Actinomycetota</taxon>
        <taxon>Actinomycetes</taxon>
        <taxon>Streptosporangiales</taxon>
        <taxon>Thermomonosporaceae</taxon>
        <taxon>Actinoallomurus</taxon>
    </lineage>
</organism>
<protein>
    <submittedName>
        <fullName evidence="7">TetR family transcriptional regulator</fullName>
    </submittedName>
</protein>
<evidence type="ECO:0000313" key="7">
    <source>
        <dbReference type="EMBL" id="TQL88135.1"/>
    </source>
</evidence>
<evidence type="ECO:0000256" key="1">
    <source>
        <dbReference type="ARBA" id="ARBA00023015"/>
    </source>
</evidence>
<proteinExistence type="predicted"/>
<dbReference type="SUPFAM" id="SSF48498">
    <property type="entry name" value="Tetracyclin repressor-like, C-terminal domain"/>
    <property type="match status" value="1"/>
</dbReference>
<dbReference type="AlphaFoldDB" id="A0A543BTH7"/>
<dbReference type="Proteomes" id="UP000316096">
    <property type="component" value="Unassembled WGS sequence"/>
</dbReference>
<keyword evidence="1" id="KW-0805">Transcription regulation</keyword>
<keyword evidence="3" id="KW-0804">Transcription</keyword>
<keyword evidence="8" id="KW-1185">Reference proteome</keyword>